<reference evidence="3 4" key="2">
    <citation type="submission" date="2024-10" db="EMBL/GenBank/DDBJ databases">
        <authorList>
            <person name="Ryan C."/>
        </authorList>
    </citation>
    <scope>NUCLEOTIDE SEQUENCE [LARGE SCALE GENOMIC DNA]</scope>
</reference>
<organism evidence="3 4">
    <name type="scientific">Urochloa decumbens</name>
    <dbReference type="NCBI Taxonomy" id="240449"/>
    <lineage>
        <taxon>Eukaryota</taxon>
        <taxon>Viridiplantae</taxon>
        <taxon>Streptophyta</taxon>
        <taxon>Embryophyta</taxon>
        <taxon>Tracheophyta</taxon>
        <taxon>Spermatophyta</taxon>
        <taxon>Magnoliopsida</taxon>
        <taxon>Liliopsida</taxon>
        <taxon>Poales</taxon>
        <taxon>Poaceae</taxon>
        <taxon>PACMAD clade</taxon>
        <taxon>Panicoideae</taxon>
        <taxon>Panicodae</taxon>
        <taxon>Paniceae</taxon>
        <taxon>Melinidinae</taxon>
        <taxon>Urochloa</taxon>
    </lineage>
</organism>
<feature type="transmembrane region" description="Helical" evidence="1">
    <location>
        <begin position="160"/>
        <end position="186"/>
    </location>
</feature>
<dbReference type="AlphaFoldDB" id="A0ABC9BKT8"/>
<keyword evidence="4" id="KW-1185">Reference proteome</keyword>
<accession>A0ABC9BKT8</accession>
<feature type="transmembrane region" description="Helical" evidence="1">
    <location>
        <begin position="66"/>
        <end position="94"/>
    </location>
</feature>
<dbReference type="EMBL" id="OZ075135">
    <property type="protein sequence ID" value="CAL4998752.1"/>
    <property type="molecule type" value="Genomic_DNA"/>
</dbReference>
<evidence type="ECO:0000313" key="4">
    <source>
        <dbReference type="Proteomes" id="UP001497457"/>
    </source>
</evidence>
<evidence type="ECO:0000313" key="2">
    <source>
        <dbReference type="EMBL" id="CAL4998752.1"/>
    </source>
</evidence>
<evidence type="ECO:0000256" key="1">
    <source>
        <dbReference type="SAM" id="Phobius"/>
    </source>
</evidence>
<reference evidence="4" key="1">
    <citation type="submission" date="2024-06" db="EMBL/GenBank/DDBJ databases">
        <authorList>
            <person name="Ryan C."/>
        </authorList>
    </citation>
    <scope>NUCLEOTIDE SEQUENCE [LARGE SCALE GENOMIC DNA]</scope>
</reference>
<feature type="transmembrane region" description="Helical" evidence="1">
    <location>
        <begin position="26"/>
        <end position="46"/>
    </location>
</feature>
<sequence>MAVVVVAADGTAPPSPPPLARGRSRLALAVVDAVLCLCLAKLWLFVAGKAAVDLGRVVACGEGCCVLVSAAAAVVAVCDWFTLETFGAIVLIFLSRAEDAASEEQVPVGRKLEEAGREVMPALTAMTIGIIFLLSIGVVGDLLEAYSPGKGSAMERIGSAFSVAWILGKDALCCFIFVPVIAVRLWRVTRPGWRCSAAAAEIKNP</sequence>
<keyword evidence="1" id="KW-0472">Membrane</keyword>
<dbReference type="Proteomes" id="UP001497457">
    <property type="component" value="Chromosome 25rd"/>
</dbReference>
<feature type="transmembrane region" description="Helical" evidence="1">
    <location>
        <begin position="119"/>
        <end position="140"/>
    </location>
</feature>
<evidence type="ECO:0000313" key="3">
    <source>
        <dbReference type="EMBL" id="CAL5002108.1"/>
    </source>
</evidence>
<proteinExistence type="predicted"/>
<keyword evidence="1" id="KW-0812">Transmembrane</keyword>
<name>A0ABC9BKT8_9POAL</name>
<protein>
    <submittedName>
        <fullName evidence="3">Uncharacterized protein</fullName>
    </submittedName>
</protein>
<gene>
    <name evidence="2" type="ORF">URODEC1_LOCUS63974</name>
    <name evidence="3" type="ORF">URODEC1_LOCUS65797</name>
</gene>
<dbReference type="EMBL" id="OZ075136">
    <property type="protein sequence ID" value="CAL5002108.1"/>
    <property type="molecule type" value="Genomic_DNA"/>
</dbReference>
<keyword evidence="1" id="KW-1133">Transmembrane helix</keyword>
<dbReference type="Proteomes" id="UP001497457">
    <property type="component" value="Chromosome 26rd"/>
</dbReference>